<dbReference type="SUPFAM" id="SSF53474">
    <property type="entry name" value="alpha/beta-Hydrolases"/>
    <property type="match status" value="1"/>
</dbReference>
<dbReference type="InterPro" id="IPR029058">
    <property type="entry name" value="AB_hydrolase_fold"/>
</dbReference>
<dbReference type="Pfam" id="PF00135">
    <property type="entry name" value="COesterase"/>
    <property type="match status" value="1"/>
</dbReference>
<accession>A0ABR1YL22</accession>
<gene>
    <name evidence="2" type="ORF">HDK90DRAFT_555481</name>
</gene>
<evidence type="ECO:0000313" key="2">
    <source>
        <dbReference type="EMBL" id="KAK8232497.1"/>
    </source>
</evidence>
<feature type="domain" description="Carboxylesterase type B" evidence="1">
    <location>
        <begin position="2"/>
        <end position="483"/>
    </location>
</feature>
<dbReference type="Gene3D" id="3.40.50.1820">
    <property type="entry name" value="alpha/beta hydrolase"/>
    <property type="match status" value="1"/>
</dbReference>
<evidence type="ECO:0000313" key="3">
    <source>
        <dbReference type="Proteomes" id="UP001492380"/>
    </source>
</evidence>
<keyword evidence="2" id="KW-0378">Hydrolase</keyword>
<dbReference type="PANTHER" id="PTHR11559">
    <property type="entry name" value="CARBOXYLESTERASE"/>
    <property type="match status" value="1"/>
</dbReference>
<dbReference type="InterPro" id="IPR019819">
    <property type="entry name" value="Carboxylesterase_B_CS"/>
</dbReference>
<dbReference type="EMBL" id="JBBWRZ010000007">
    <property type="protein sequence ID" value="KAK8232497.1"/>
    <property type="molecule type" value="Genomic_DNA"/>
</dbReference>
<feature type="non-terminal residue" evidence="2">
    <location>
        <position position="1"/>
    </location>
</feature>
<dbReference type="InterPro" id="IPR050309">
    <property type="entry name" value="Type-B_Carboxylest/Lipase"/>
</dbReference>
<protein>
    <submittedName>
        <fullName evidence="2">Alpha/Beta hydrolase protein</fullName>
    </submittedName>
</protein>
<evidence type="ECO:0000259" key="1">
    <source>
        <dbReference type="Pfam" id="PF00135"/>
    </source>
</evidence>
<reference evidence="2 3" key="1">
    <citation type="submission" date="2024-04" db="EMBL/GenBank/DDBJ databases">
        <title>Phyllosticta paracitricarpa is synonymous to the EU quarantine fungus P. citricarpa based on phylogenomic analyses.</title>
        <authorList>
            <consortium name="Lawrence Berkeley National Laboratory"/>
            <person name="Van Ingen-Buijs V.A."/>
            <person name="Van Westerhoven A.C."/>
            <person name="Haridas S."/>
            <person name="Skiadas P."/>
            <person name="Martin F."/>
            <person name="Groenewald J.Z."/>
            <person name="Crous P.W."/>
            <person name="Seidl M.F."/>
        </authorList>
    </citation>
    <scope>NUCLEOTIDE SEQUENCE [LARGE SCALE GENOMIC DNA]</scope>
    <source>
        <strain evidence="2 3">CBS 123374</strain>
    </source>
</reference>
<organism evidence="2 3">
    <name type="scientific">Phyllosticta capitalensis</name>
    <dbReference type="NCBI Taxonomy" id="121624"/>
    <lineage>
        <taxon>Eukaryota</taxon>
        <taxon>Fungi</taxon>
        <taxon>Dikarya</taxon>
        <taxon>Ascomycota</taxon>
        <taxon>Pezizomycotina</taxon>
        <taxon>Dothideomycetes</taxon>
        <taxon>Dothideomycetes incertae sedis</taxon>
        <taxon>Botryosphaeriales</taxon>
        <taxon>Phyllostictaceae</taxon>
        <taxon>Phyllosticta</taxon>
    </lineage>
</organism>
<dbReference type="GO" id="GO:0016787">
    <property type="term" value="F:hydrolase activity"/>
    <property type="evidence" value="ECO:0007669"/>
    <property type="project" value="UniProtKB-KW"/>
</dbReference>
<dbReference type="PROSITE" id="PS00941">
    <property type="entry name" value="CARBOXYLESTERASE_B_2"/>
    <property type="match status" value="1"/>
</dbReference>
<proteinExistence type="predicted"/>
<dbReference type="Proteomes" id="UP001492380">
    <property type="component" value="Unassembled WGS sequence"/>
</dbReference>
<dbReference type="InterPro" id="IPR002018">
    <property type="entry name" value="CarbesteraseB"/>
</dbReference>
<keyword evidence="3" id="KW-1185">Reference proteome</keyword>
<sequence>LYIFRNIPFAAPPTGQLRWRPPQPPVQNSTVIDGNYGPRCVQTGIGNPTNIQDIGSSSTSEDCLYLDVFVPAAGIKDPNSRIPVIHYFYGGGYVYGEKNVYGGTNFIETGGVVYVVSNYRTGAYGFLAGSTMEKEGLPNAGFWDQRAALNWTNMYINLVGGDRDQVTAMGESAGAGGVLHQITAFGGKQDPLFRRAILQSPAFDLRWDRRGALEVQFQNFSKNAGCEGQGVDCLRRASPEDLKRANDAGAFTPYKERSAYQPAADGGFVRQMASLELQSGNYWKGVDAVIISHCLDEAADYVDPRVRTNEDFDAYVRYYFPVEGVPEIIATQYPPVGATTKPSQYTNQSERLKAMVADHRFLCNNVDLALALEKTGRTKVYNMAYAAPPYTHGADVLPTFFFPELIPNGTSTFVESYRSLLTSLALTGDPNARRLKANGIQMPDSWPTVDTRGDNLANVLNITISKFDLVQDPQLSKPTCDFWVKVAAAVTNNEGYAPPGGEVKQDLLPQGKGGVSSNFCECSDRPNFFMEDVADEIQRATPTRRQEEAVLRPVRATSRCWATAFGRGGPSASPFSSSSSFSASMSSIQSIVRIHSFSRKVIHLAQRDLTLVSKCRRTRRCQIDDATKADLSLKPNICARLWAVNRVSRGSNCFRGRAATNELAGLLLAQEVLSTASTISSVSR</sequence>
<comment type="caution">
    <text evidence="2">The sequence shown here is derived from an EMBL/GenBank/DDBJ whole genome shotgun (WGS) entry which is preliminary data.</text>
</comment>
<name>A0ABR1YL22_9PEZI</name>